<protein>
    <submittedName>
        <fullName evidence="2">Uncharacterized protein</fullName>
    </submittedName>
</protein>
<dbReference type="AlphaFoldDB" id="N7A0Y1"/>
<accession>N7A0Y1</accession>
<feature type="transmembrane region" description="Helical" evidence="1">
    <location>
        <begin position="29"/>
        <end position="47"/>
    </location>
</feature>
<organism evidence="2 3">
    <name type="scientific">Thauera phenylacetica B4P</name>
    <dbReference type="NCBI Taxonomy" id="1234382"/>
    <lineage>
        <taxon>Bacteria</taxon>
        <taxon>Pseudomonadati</taxon>
        <taxon>Pseudomonadota</taxon>
        <taxon>Betaproteobacteria</taxon>
        <taxon>Rhodocyclales</taxon>
        <taxon>Zoogloeaceae</taxon>
        <taxon>Thauera</taxon>
    </lineage>
</organism>
<dbReference type="EMBL" id="AMXF01000025">
    <property type="protein sequence ID" value="ENO98009.1"/>
    <property type="molecule type" value="Genomic_DNA"/>
</dbReference>
<proteinExistence type="predicted"/>
<sequence length="54" mass="5694">MWSLLMTVFIAGVVAPIAGIMVLAFFGKLGWPLLGVIAAVVVGLGIINDRIKKL</sequence>
<keyword evidence="3" id="KW-1185">Reference proteome</keyword>
<comment type="caution">
    <text evidence="2">The sequence shown here is derived from an EMBL/GenBank/DDBJ whole genome shotgun (WGS) entry which is preliminary data.</text>
</comment>
<evidence type="ECO:0000256" key="1">
    <source>
        <dbReference type="SAM" id="Phobius"/>
    </source>
</evidence>
<keyword evidence="1" id="KW-0812">Transmembrane</keyword>
<keyword evidence="1" id="KW-1133">Transmembrane helix</keyword>
<keyword evidence="1" id="KW-0472">Membrane</keyword>
<name>N7A0Y1_9RHOO</name>
<gene>
    <name evidence="2" type="ORF">C667_06094</name>
</gene>
<dbReference type="Proteomes" id="UP000013047">
    <property type="component" value="Unassembled WGS sequence"/>
</dbReference>
<evidence type="ECO:0000313" key="3">
    <source>
        <dbReference type="Proteomes" id="UP000013047"/>
    </source>
</evidence>
<evidence type="ECO:0000313" key="2">
    <source>
        <dbReference type="EMBL" id="ENO98009.1"/>
    </source>
</evidence>
<reference evidence="2 3" key="1">
    <citation type="submission" date="2012-09" db="EMBL/GenBank/DDBJ databases">
        <title>Draft Genome Sequences of 6 Strains from Genus Thauera.</title>
        <authorList>
            <person name="Liu B."/>
            <person name="Shapleigh J.P."/>
            <person name="Frostegard A.H."/>
        </authorList>
    </citation>
    <scope>NUCLEOTIDE SEQUENCE [LARGE SCALE GENOMIC DNA]</scope>
    <source>
        <strain evidence="2 3">B4P</strain>
    </source>
</reference>